<evidence type="ECO:0000256" key="5">
    <source>
        <dbReference type="RuleBase" id="RU000589"/>
    </source>
</evidence>
<feature type="domain" description="Pectinesterase catalytic" evidence="6">
    <location>
        <begin position="198"/>
        <end position="317"/>
    </location>
</feature>
<comment type="caution">
    <text evidence="7">The sequence shown here is derived from an EMBL/GenBank/DDBJ whole genome shotgun (WGS) entry which is preliminary data.</text>
</comment>
<name>A0ABW7G145_9BURK</name>
<evidence type="ECO:0000256" key="3">
    <source>
        <dbReference type="ARBA" id="ARBA00023085"/>
    </source>
</evidence>
<feature type="signal peptide" evidence="5">
    <location>
        <begin position="1"/>
        <end position="21"/>
    </location>
</feature>
<keyword evidence="2 5" id="KW-0378">Hydrolase</keyword>
<dbReference type="InterPro" id="IPR012334">
    <property type="entry name" value="Pectin_lyas_fold"/>
</dbReference>
<dbReference type="EMBL" id="JBIGIA010000001">
    <property type="protein sequence ID" value="MFG6455621.1"/>
    <property type="molecule type" value="Genomic_DNA"/>
</dbReference>
<feature type="chain" id="PRO_5044987911" description="Pectinesterase" evidence="5">
    <location>
        <begin position="22"/>
        <end position="372"/>
    </location>
</feature>
<proteinExistence type="inferred from homology"/>
<dbReference type="InterPro" id="IPR033131">
    <property type="entry name" value="Pectinesterase_Asp_AS"/>
</dbReference>
<reference evidence="7 8" key="1">
    <citation type="submission" date="2024-09" db="EMBL/GenBank/DDBJ databases">
        <title>Novel species of the genus Pelomonas and Roseateles isolated from streams.</title>
        <authorList>
            <person name="Lu H."/>
        </authorList>
    </citation>
    <scope>NUCLEOTIDE SEQUENCE [LARGE SCALE GENOMIC DNA]</scope>
    <source>
        <strain evidence="7 8">BYS96W</strain>
    </source>
</reference>
<dbReference type="RefSeq" id="WP_394486275.1">
    <property type="nucleotide sequence ID" value="NZ_JBIGIA010000001.1"/>
</dbReference>
<comment type="similarity">
    <text evidence="1">Belongs to the pectinesterase family.</text>
</comment>
<evidence type="ECO:0000259" key="6">
    <source>
        <dbReference type="Pfam" id="PF01095"/>
    </source>
</evidence>
<dbReference type="Gene3D" id="2.160.20.10">
    <property type="entry name" value="Single-stranded right-handed beta-helix, Pectin lyase-like"/>
    <property type="match status" value="1"/>
</dbReference>
<dbReference type="PANTHER" id="PTHR31321:SF57">
    <property type="entry name" value="PECTINESTERASE 53-RELATED"/>
    <property type="match status" value="1"/>
</dbReference>
<organism evidence="7 8">
    <name type="scientific">Pelomonas nitida</name>
    <dbReference type="NCBI Taxonomy" id="3299027"/>
    <lineage>
        <taxon>Bacteria</taxon>
        <taxon>Pseudomonadati</taxon>
        <taxon>Pseudomonadota</taxon>
        <taxon>Betaproteobacteria</taxon>
        <taxon>Burkholderiales</taxon>
        <taxon>Sphaerotilaceae</taxon>
        <taxon>Roseateles</taxon>
    </lineage>
</organism>
<comment type="catalytic activity">
    <reaction evidence="5">
        <text>[(1-&gt;4)-alpha-D-galacturonosyl methyl ester](n) + n H2O = [(1-&gt;4)-alpha-D-galacturonosyl](n) + n methanol + n H(+)</text>
        <dbReference type="Rhea" id="RHEA:22380"/>
        <dbReference type="Rhea" id="RHEA-COMP:14570"/>
        <dbReference type="Rhea" id="RHEA-COMP:14573"/>
        <dbReference type="ChEBI" id="CHEBI:15377"/>
        <dbReference type="ChEBI" id="CHEBI:15378"/>
        <dbReference type="ChEBI" id="CHEBI:17790"/>
        <dbReference type="ChEBI" id="CHEBI:140522"/>
        <dbReference type="ChEBI" id="CHEBI:140523"/>
        <dbReference type="EC" id="3.1.1.11"/>
    </reaction>
</comment>
<dbReference type="PANTHER" id="PTHR31321">
    <property type="entry name" value="ACYL-COA THIOESTER HYDROLASE YBHC-RELATED"/>
    <property type="match status" value="1"/>
</dbReference>
<dbReference type="InterPro" id="IPR000070">
    <property type="entry name" value="Pectinesterase_cat"/>
</dbReference>
<evidence type="ECO:0000313" key="7">
    <source>
        <dbReference type="EMBL" id="MFG6455621.1"/>
    </source>
</evidence>
<evidence type="ECO:0000256" key="1">
    <source>
        <dbReference type="ARBA" id="ARBA00008891"/>
    </source>
</evidence>
<dbReference type="PROSITE" id="PS00503">
    <property type="entry name" value="PECTINESTERASE_2"/>
    <property type="match status" value="1"/>
</dbReference>
<evidence type="ECO:0000256" key="4">
    <source>
        <dbReference type="PROSITE-ProRule" id="PRU10040"/>
    </source>
</evidence>
<accession>A0ABW7G145</accession>
<dbReference type="EC" id="3.1.1.11" evidence="5"/>
<keyword evidence="5" id="KW-0732">Signal</keyword>
<dbReference type="Proteomes" id="UP001606305">
    <property type="component" value="Unassembled WGS sequence"/>
</dbReference>
<gene>
    <name evidence="7" type="ORF">ACG00X_02140</name>
</gene>
<sequence length="372" mass="38720">MKPRLTLFTLGLLLAASVSQAQPSPQGRPQLTAAQAAAHTTAAYLGDWTPAPLADLAAAPPDLVVRPGESVQAAIDKVPPLAKEGSRRWVIQIEPGTYRGPLCIRDKAPLALVGAALDPAAVVLVDGRFSGKPKGEQEAAHPCIPELGKASIGTSGSTTLLVQSPDVQLIALTVANDAMDGVRRGEPYPPGVGESGGAQAVALTLAGDRIQLENVRLLGHQDTLFARRPAPGQPARQLIRHSLIAGDVDFIFGNAVLVIEHSTILTRAHRRTPGHGGIILAPSTSPDVQQGFLVTHSRLVAEPGIAPGATALGRAWDSGVKAGTWVAGSSPNGLAVVRDSEIGAHVGPWAASTSRRPFDATTHRLSEFNNRP</sequence>
<dbReference type="Pfam" id="PF01095">
    <property type="entry name" value="Pectinesterase"/>
    <property type="match status" value="1"/>
</dbReference>
<dbReference type="InterPro" id="IPR011050">
    <property type="entry name" value="Pectin_lyase_fold/virulence"/>
</dbReference>
<dbReference type="SUPFAM" id="SSF51126">
    <property type="entry name" value="Pectin lyase-like"/>
    <property type="match status" value="1"/>
</dbReference>
<protein>
    <recommendedName>
        <fullName evidence="5">Pectinesterase</fullName>
        <ecNumber evidence="5">3.1.1.11</ecNumber>
    </recommendedName>
</protein>
<comment type="pathway">
    <text evidence="5">Glycan metabolism; pectin degradation; 2-dehydro-3-deoxy-D-gluconate from pectin: step 1/5.</text>
</comment>
<feature type="active site" evidence="4">
    <location>
        <position position="249"/>
    </location>
</feature>
<keyword evidence="8" id="KW-1185">Reference proteome</keyword>
<evidence type="ECO:0000256" key="2">
    <source>
        <dbReference type="ARBA" id="ARBA00022801"/>
    </source>
</evidence>
<keyword evidence="3 5" id="KW-0063">Aspartyl esterase</keyword>
<evidence type="ECO:0000313" key="8">
    <source>
        <dbReference type="Proteomes" id="UP001606305"/>
    </source>
</evidence>